<evidence type="ECO:0000313" key="2">
    <source>
        <dbReference type="EMBL" id="KAJ4439493.1"/>
    </source>
</evidence>
<sequence length="413" mass="48906">MSPGSNTESYPAFAHMRENPGKKPQPALICGRSKTLGYSRINETYPGRWIGRGGVISWPPRSPDLTPLDYYVVWGWFKSEIYKRQVETREERFSRVLHAFAQIKERSSQYFRGLRLRLDKISLICGRSKTLGYSRINETYPGRWIGRGGVISWPPRSPDLTPLDYYVVWGWFKSEIYKRQVETREERFSRVLHAFAQIKERSSQYFRGLRLRLDKISLICGRSKTLGYSRINETYPGRWIGRGGVISWPPRSPDLTPLDYYVVWGWFKSEIYKRQVETREERFSRVLHAFAQIKERSSQYFRGLRLRLDKISLICGRSKTLGYSRINETYPGRWIGRGGVISWPPRSPDLTPLDYYVVWGWFKSEIYKRQVETREERFSRVLHAFAQIKERSSQYFRGLRLRLDKICQMLKKV</sequence>
<protein>
    <submittedName>
        <fullName evidence="2">Uncharacterized protein</fullName>
    </submittedName>
</protein>
<name>A0ABQ8SZR9_PERAM</name>
<dbReference type="Proteomes" id="UP001148838">
    <property type="component" value="Unassembled WGS sequence"/>
</dbReference>
<dbReference type="InterPro" id="IPR036397">
    <property type="entry name" value="RNaseH_sf"/>
</dbReference>
<evidence type="ECO:0000313" key="3">
    <source>
        <dbReference type="Proteomes" id="UP001148838"/>
    </source>
</evidence>
<reference evidence="2 3" key="1">
    <citation type="journal article" date="2022" name="Allergy">
        <title>Genome assembly and annotation of Periplaneta americana reveal a comprehensive cockroach allergen profile.</title>
        <authorList>
            <person name="Wang L."/>
            <person name="Xiong Q."/>
            <person name="Saelim N."/>
            <person name="Wang L."/>
            <person name="Nong W."/>
            <person name="Wan A.T."/>
            <person name="Shi M."/>
            <person name="Liu X."/>
            <person name="Cao Q."/>
            <person name="Hui J.H.L."/>
            <person name="Sookrung N."/>
            <person name="Leung T.F."/>
            <person name="Tungtrongchitr A."/>
            <person name="Tsui S.K.W."/>
        </authorList>
    </citation>
    <scope>NUCLEOTIDE SEQUENCE [LARGE SCALE GENOMIC DNA]</scope>
    <source>
        <strain evidence="2">PWHHKU_190912</strain>
    </source>
</reference>
<comment type="caution">
    <text evidence="2">The sequence shown here is derived from an EMBL/GenBank/DDBJ whole genome shotgun (WGS) entry which is preliminary data.</text>
</comment>
<feature type="region of interest" description="Disordered" evidence="1">
    <location>
        <begin position="1"/>
        <end position="25"/>
    </location>
</feature>
<dbReference type="Gene3D" id="3.30.420.10">
    <property type="entry name" value="Ribonuclease H-like superfamily/Ribonuclease H"/>
    <property type="match status" value="4"/>
</dbReference>
<keyword evidence="3" id="KW-1185">Reference proteome</keyword>
<dbReference type="EMBL" id="JAJSOF020000017">
    <property type="protein sequence ID" value="KAJ4439493.1"/>
    <property type="molecule type" value="Genomic_DNA"/>
</dbReference>
<dbReference type="PANTHER" id="PTHR47326:SF1">
    <property type="entry name" value="HTH PSQ-TYPE DOMAIN-CONTAINING PROTEIN"/>
    <property type="match status" value="1"/>
</dbReference>
<organism evidence="2 3">
    <name type="scientific">Periplaneta americana</name>
    <name type="common">American cockroach</name>
    <name type="synonym">Blatta americana</name>
    <dbReference type="NCBI Taxonomy" id="6978"/>
    <lineage>
        <taxon>Eukaryota</taxon>
        <taxon>Metazoa</taxon>
        <taxon>Ecdysozoa</taxon>
        <taxon>Arthropoda</taxon>
        <taxon>Hexapoda</taxon>
        <taxon>Insecta</taxon>
        <taxon>Pterygota</taxon>
        <taxon>Neoptera</taxon>
        <taxon>Polyneoptera</taxon>
        <taxon>Dictyoptera</taxon>
        <taxon>Blattodea</taxon>
        <taxon>Blattoidea</taxon>
        <taxon>Blattidae</taxon>
        <taxon>Blattinae</taxon>
        <taxon>Periplaneta</taxon>
    </lineage>
</organism>
<dbReference type="PANTHER" id="PTHR47326">
    <property type="entry name" value="TRANSPOSABLE ELEMENT TC3 TRANSPOSASE-LIKE PROTEIN"/>
    <property type="match status" value="1"/>
</dbReference>
<gene>
    <name evidence="2" type="ORF">ANN_07617</name>
</gene>
<proteinExistence type="predicted"/>
<accession>A0ABQ8SZR9</accession>
<evidence type="ECO:0000256" key="1">
    <source>
        <dbReference type="SAM" id="MobiDB-lite"/>
    </source>
</evidence>